<dbReference type="InterPro" id="IPR000192">
    <property type="entry name" value="Aminotrans_V_dom"/>
</dbReference>
<feature type="region of interest" description="Disordered" evidence="1">
    <location>
        <begin position="662"/>
        <end position="684"/>
    </location>
</feature>
<dbReference type="AlphaFoldDB" id="A0A7I8V9V5"/>
<evidence type="ECO:0000256" key="1">
    <source>
        <dbReference type="SAM" id="MobiDB-lite"/>
    </source>
</evidence>
<evidence type="ECO:0000313" key="3">
    <source>
        <dbReference type="EMBL" id="CAD5112093.1"/>
    </source>
</evidence>
<evidence type="ECO:0000259" key="2">
    <source>
        <dbReference type="Pfam" id="PF00266"/>
    </source>
</evidence>
<organism evidence="3 4">
    <name type="scientific">Dimorphilus gyrociliatus</name>
    <dbReference type="NCBI Taxonomy" id="2664684"/>
    <lineage>
        <taxon>Eukaryota</taxon>
        <taxon>Metazoa</taxon>
        <taxon>Spiralia</taxon>
        <taxon>Lophotrochozoa</taxon>
        <taxon>Annelida</taxon>
        <taxon>Polychaeta</taxon>
        <taxon>Polychaeta incertae sedis</taxon>
        <taxon>Dinophilidae</taxon>
        <taxon>Dimorphilus</taxon>
    </lineage>
</organism>
<dbReference type="Gene3D" id="3.40.640.10">
    <property type="entry name" value="Type I PLP-dependent aspartate aminotransferase-like (Major domain)"/>
    <property type="match status" value="1"/>
</dbReference>
<keyword evidence="4" id="KW-1185">Reference proteome</keyword>
<sequence>MGAEQSIAKRHYQINKSQHTIVFNKKFANKVKGKDKTKKTSLDLFDAVRESIIGDKAAFDGPFGTKNIVYCDHVASGRSLKFIEEYMQNKVYPFYANTHTTTSICSQQISTFRNEARQIIKTCVNAGPDDVCIFTGSGATSAIHKLVNAMDVSKSDGSFAVIVGPYEHHSNILPWKEAGAKLCRAKENSDGLVDLKDLDRLLSKLSVDYKTIVASFSAASNVTGILSDTVKISEIVHEYGAYAVFDYACGAPYLKIDMNPEGKGYKDAVFCSPHKFVGGPQTPGILIAKKGLFRNHIPHNAGGGTVLYVTKQTYEYLDDIEEREEGGTPAILESIRAGLIFQLKDALTEDAIIEREMYLKDKALKIWLKNRNIHILGNCALDRLPIFSFLIRHPETGLFLHHNFISTLLNDLYGIQARGGCACAGPYAQDLLSIDNALAEKLVAFLTCKRDEHDAVLNTKQTMEIMKPGFTRLNLAFFFDEQTVQYVINAVDRIASYGWMLLPFYKYDVHSGNWSHRFRGPQKLSSLLNVIYNFKKKVIREEMENKLDVIVKGDIPFEIMTAEAECYFQFATQLTENLDLSEDPSVEKFLSSADIELVWFLEPKEALRRLQNLDDSKKLNSKSSPLFNVKRATLVEKKKAFRKSLRMSQNPHELWNLTLQQTKDSSSVFEEPHCKSDEDGSKSD</sequence>
<feature type="compositionally biased region" description="Basic and acidic residues" evidence="1">
    <location>
        <begin position="670"/>
        <end position="684"/>
    </location>
</feature>
<dbReference type="SUPFAM" id="SSF53383">
    <property type="entry name" value="PLP-dependent transferases"/>
    <property type="match status" value="1"/>
</dbReference>
<evidence type="ECO:0000313" key="4">
    <source>
        <dbReference type="Proteomes" id="UP000549394"/>
    </source>
</evidence>
<dbReference type="PANTHER" id="PTHR43686">
    <property type="entry name" value="SULFURTRANSFERASE-RELATED"/>
    <property type="match status" value="1"/>
</dbReference>
<comment type="caution">
    <text evidence="3">The sequence shown here is derived from an EMBL/GenBank/DDBJ whole genome shotgun (WGS) entry which is preliminary data.</text>
</comment>
<dbReference type="Pfam" id="PF00266">
    <property type="entry name" value="Aminotran_5"/>
    <property type="match status" value="1"/>
</dbReference>
<accession>A0A7I8V9V5</accession>
<protein>
    <submittedName>
        <fullName evidence="3">DgyrCDS1333</fullName>
    </submittedName>
</protein>
<name>A0A7I8V9V5_9ANNE</name>
<dbReference type="Gene3D" id="3.90.1150.10">
    <property type="entry name" value="Aspartate Aminotransferase, domain 1"/>
    <property type="match status" value="1"/>
</dbReference>
<dbReference type="InterPro" id="IPR015421">
    <property type="entry name" value="PyrdxlP-dep_Trfase_major"/>
</dbReference>
<dbReference type="InterPro" id="IPR015424">
    <property type="entry name" value="PyrdxlP-dep_Trfase"/>
</dbReference>
<dbReference type="InterPro" id="IPR015422">
    <property type="entry name" value="PyrdxlP-dep_Trfase_small"/>
</dbReference>
<dbReference type="EMBL" id="CAJFCJ010000002">
    <property type="protein sequence ID" value="CAD5112093.1"/>
    <property type="molecule type" value="Genomic_DNA"/>
</dbReference>
<reference evidence="3 4" key="1">
    <citation type="submission" date="2020-08" db="EMBL/GenBank/DDBJ databases">
        <authorList>
            <person name="Hejnol A."/>
        </authorList>
    </citation>
    <scope>NUCLEOTIDE SEQUENCE [LARGE SCALE GENOMIC DNA]</scope>
</reference>
<dbReference type="OrthoDB" id="420046at2759"/>
<gene>
    <name evidence="3" type="ORF">DGYR_LOCUS1295</name>
</gene>
<feature type="domain" description="Aminotransferase class V" evidence="2">
    <location>
        <begin position="69"/>
        <end position="429"/>
    </location>
</feature>
<proteinExistence type="predicted"/>
<dbReference type="Proteomes" id="UP000549394">
    <property type="component" value="Unassembled WGS sequence"/>
</dbReference>
<dbReference type="PANTHER" id="PTHR43686:SF1">
    <property type="entry name" value="AMINOTRAN_5 DOMAIN-CONTAINING PROTEIN"/>
    <property type="match status" value="1"/>
</dbReference>